<proteinExistence type="inferred from homology"/>
<evidence type="ECO:0000256" key="3">
    <source>
        <dbReference type="PIRSR" id="PIRSR000390-2"/>
    </source>
</evidence>
<dbReference type="PIRSF" id="PIRSF000390">
    <property type="entry name" value="PLP_StrS"/>
    <property type="match status" value="1"/>
</dbReference>
<dbReference type="PANTHER" id="PTHR30244:SF34">
    <property type="entry name" value="DTDP-4-AMINO-4,6-DIDEOXYGALACTOSE TRANSAMINASE"/>
    <property type="match status" value="1"/>
</dbReference>
<dbReference type="GO" id="GO:0008483">
    <property type="term" value="F:transaminase activity"/>
    <property type="evidence" value="ECO:0007669"/>
    <property type="project" value="UniProtKB-KW"/>
</dbReference>
<keyword evidence="5" id="KW-0808">Transferase</keyword>
<dbReference type="AlphaFoldDB" id="A0A0H4PHV1"/>
<sequence length="388" mass="43627">MTKEKGKIYLSSPQFTGEEIEFVQRALDQENIATNGVFIRQFEQAIENRFKSQHTVALNSGTSSIHLSLHLLGVGMGDEVICQTFTYIASTNPILYLGGTPVFVDSEESTWNMCPEKLEQTIKERIAKGKKPKAIIVVNLFGMPANWPRLLEVAKTYDIPLVEDAAESVGSKIGDQFTGTFGDLGIYSFNGNKIITTGGGGALLTNNRFWEKKSRYLSTQAKLDFPHFEHIEMGFNYKMTNISAGIGLAQLAVLENRIQKRRSIYDYYKLNLASLPGVMFLKEPEGYFSNRWLTTIVINPEITGFEVTDLREFLLKDGIESRFLWKPMHLQPMYKGASYSGGDIAEKLFSNGICLPSGSGLVEMDLDRIINVVYRLHKEVIWNSEKSV</sequence>
<evidence type="ECO:0000256" key="1">
    <source>
        <dbReference type="ARBA" id="ARBA00037999"/>
    </source>
</evidence>
<name>A0A0H4PHV1_9BACT</name>
<dbReference type="SUPFAM" id="SSF53383">
    <property type="entry name" value="PLP-dependent transferases"/>
    <property type="match status" value="1"/>
</dbReference>
<keyword evidence="3 4" id="KW-0663">Pyridoxal phosphate</keyword>
<keyword evidence="6" id="KW-1185">Reference proteome</keyword>
<reference evidence="5 6" key="1">
    <citation type="submission" date="2015-07" db="EMBL/GenBank/DDBJ databases">
        <authorList>
            <person name="Kim K.M."/>
        </authorList>
    </citation>
    <scope>NUCLEOTIDE SEQUENCE [LARGE SCALE GENOMIC DNA]</scope>
    <source>
        <strain evidence="5 6">KCTC 12363</strain>
    </source>
</reference>
<dbReference type="KEGG" id="camu:CA2015_3041"/>
<gene>
    <name evidence="5" type="ORF">CA2015_3041</name>
</gene>
<keyword evidence="5" id="KW-0032">Aminotransferase</keyword>
<dbReference type="PATRIC" id="fig|320787.5.peg.3322"/>
<evidence type="ECO:0000313" key="5">
    <source>
        <dbReference type="EMBL" id="AKP52443.1"/>
    </source>
</evidence>
<dbReference type="RefSeq" id="WP_048642660.1">
    <property type="nucleotide sequence ID" value="NZ_CP012040.1"/>
</dbReference>
<feature type="modified residue" description="N6-(pyridoxal phosphate)lysine" evidence="3">
    <location>
        <position position="193"/>
    </location>
</feature>
<dbReference type="Proteomes" id="UP000036520">
    <property type="component" value="Chromosome"/>
</dbReference>
<dbReference type="EMBL" id="CP012040">
    <property type="protein sequence ID" value="AKP52443.1"/>
    <property type="molecule type" value="Genomic_DNA"/>
</dbReference>
<dbReference type="PANTHER" id="PTHR30244">
    <property type="entry name" value="TRANSAMINASE"/>
    <property type="match status" value="1"/>
</dbReference>
<dbReference type="InterPro" id="IPR000653">
    <property type="entry name" value="DegT/StrS_aminotransferase"/>
</dbReference>
<protein>
    <submittedName>
        <fullName evidence="5">4-keto-6-deoxy-N-Acetyl-D-hexosaminyl-(Lipid carrier) aminotransferase</fullName>
    </submittedName>
</protein>
<feature type="active site" description="Proton acceptor" evidence="2">
    <location>
        <position position="193"/>
    </location>
</feature>
<dbReference type="Gene3D" id="3.40.640.10">
    <property type="entry name" value="Type I PLP-dependent aspartate aminotransferase-like (Major domain)"/>
    <property type="match status" value="1"/>
</dbReference>
<dbReference type="OrthoDB" id="9810913at2"/>
<dbReference type="GO" id="GO:0000271">
    <property type="term" value="P:polysaccharide biosynthetic process"/>
    <property type="evidence" value="ECO:0007669"/>
    <property type="project" value="TreeGrafter"/>
</dbReference>
<evidence type="ECO:0000256" key="4">
    <source>
        <dbReference type="RuleBase" id="RU004508"/>
    </source>
</evidence>
<dbReference type="GO" id="GO:0030170">
    <property type="term" value="F:pyridoxal phosphate binding"/>
    <property type="evidence" value="ECO:0007669"/>
    <property type="project" value="TreeGrafter"/>
</dbReference>
<dbReference type="InterPro" id="IPR015422">
    <property type="entry name" value="PyrdxlP-dep_Trfase_small"/>
</dbReference>
<dbReference type="InterPro" id="IPR015421">
    <property type="entry name" value="PyrdxlP-dep_Trfase_major"/>
</dbReference>
<accession>A0A0H4PHV1</accession>
<dbReference type="InterPro" id="IPR015424">
    <property type="entry name" value="PyrdxlP-dep_Trfase"/>
</dbReference>
<dbReference type="Pfam" id="PF01041">
    <property type="entry name" value="DegT_DnrJ_EryC1"/>
    <property type="match status" value="1"/>
</dbReference>
<comment type="similarity">
    <text evidence="1 4">Belongs to the DegT/DnrJ/EryC1 family.</text>
</comment>
<dbReference type="CDD" id="cd00616">
    <property type="entry name" value="AHBA_syn"/>
    <property type="match status" value="1"/>
</dbReference>
<organism evidence="5 6">
    <name type="scientific">Cyclobacterium amurskyense</name>
    <dbReference type="NCBI Taxonomy" id="320787"/>
    <lineage>
        <taxon>Bacteria</taxon>
        <taxon>Pseudomonadati</taxon>
        <taxon>Bacteroidota</taxon>
        <taxon>Cytophagia</taxon>
        <taxon>Cytophagales</taxon>
        <taxon>Cyclobacteriaceae</taxon>
        <taxon>Cyclobacterium</taxon>
    </lineage>
</organism>
<dbReference type="Gene3D" id="3.90.1150.10">
    <property type="entry name" value="Aspartate Aminotransferase, domain 1"/>
    <property type="match status" value="1"/>
</dbReference>
<evidence type="ECO:0000256" key="2">
    <source>
        <dbReference type="PIRSR" id="PIRSR000390-1"/>
    </source>
</evidence>
<dbReference type="STRING" id="320787.CA2015_3041"/>
<evidence type="ECO:0000313" key="6">
    <source>
        <dbReference type="Proteomes" id="UP000036520"/>
    </source>
</evidence>